<accession>A0A0D3JDF8</accession>
<dbReference type="PaxDb" id="2903-EOD21543"/>
<keyword evidence="3" id="KW-1185">Reference proteome</keyword>
<dbReference type="EnsemblProtists" id="EOD21543">
    <property type="protein sequence ID" value="EOD21543"/>
    <property type="gene ID" value="EMIHUDRAFT_241076"/>
</dbReference>
<dbReference type="KEGG" id="ehx:EMIHUDRAFT_241076"/>
<sequence length="176" mass="18174">MQTLSAQCHKAAEMMAKSTAEQDNESETTAERDIDSDFLSQSSYVDEDDDAGDAEIDDEITAITASMVHCNHHHHGDAAVADPESRSAASSCDDRSARKRALNGNSDEHRRESTKGWGSLPAATKGWGVLPAHASGAPAGPDSGPGSGPGPLLGRLPEDFGTWGMPSSGGGGRGSG</sequence>
<feature type="region of interest" description="Disordered" evidence="1">
    <location>
        <begin position="74"/>
        <end position="176"/>
    </location>
</feature>
<feature type="compositionally biased region" description="Gly residues" evidence="1">
    <location>
        <begin position="167"/>
        <end position="176"/>
    </location>
</feature>
<evidence type="ECO:0000256" key="1">
    <source>
        <dbReference type="SAM" id="MobiDB-lite"/>
    </source>
</evidence>
<proteinExistence type="predicted"/>
<feature type="region of interest" description="Disordered" evidence="1">
    <location>
        <begin position="1"/>
        <end position="57"/>
    </location>
</feature>
<dbReference type="HOGENOM" id="CLU_1527973_0_0_1"/>
<dbReference type="GeneID" id="17267088"/>
<organism evidence="2 3">
    <name type="scientific">Emiliania huxleyi (strain CCMP1516)</name>
    <dbReference type="NCBI Taxonomy" id="280463"/>
    <lineage>
        <taxon>Eukaryota</taxon>
        <taxon>Haptista</taxon>
        <taxon>Haptophyta</taxon>
        <taxon>Prymnesiophyceae</taxon>
        <taxon>Isochrysidales</taxon>
        <taxon>Noelaerhabdaceae</taxon>
        <taxon>Emiliania</taxon>
    </lineage>
</organism>
<protein>
    <submittedName>
        <fullName evidence="2">Uncharacterized protein</fullName>
    </submittedName>
</protein>
<reference evidence="3" key="1">
    <citation type="journal article" date="2013" name="Nature">
        <title>Pan genome of the phytoplankton Emiliania underpins its global distribution.</title>
        <authorList>
            <person name="Read B.A."/>
            <person name="Kegel J."/>
            <person name="Klute M.J."/>
            <person name="Kuo A."/>
            <person name="Lefebvre S.C."/>
            <person name="Maumus F."/>
            <person name="Mayer C."/>
            <person name="Miller J."/>
            <person name="Monier A."/>
            <person name="Salamov A."/>
            <person name="Young J."/>
            <person name="Aguilar M."/>
            <person name="Claverie J.M."/>
            <person name="Frickenhaus S."/>
            <person name="Gonzalez K."/>
            <person name="Herman E.K."/>
            <person name="Lin Y.C."/>
            <person name="Napier J."/>
            <person name="Ogata H."/>
            <person name="Sarno A.F."/>
            <person name="Shmutz J."/>
            <person name="Schroeder D."/>
            <person name="de Vargas C."/>
            <person name="Verret F."/>
            <person name="von Dassow P."/>
            <person name="Valentin K."/>
            <person name="Van de Peer Y."/>
            <person name="Wheeler G."/>
            <person name="Dacks J.B."/>
            <person name="Delwiche C.F."/>
            <person name="Dyhrman S.T."/>
            <person name="Glockner G."/>
            <person name="John U."/>
            <person name="Richards T."/>
            <person name="Worden A.Z."/>
            <person name="Zhang X."/>
            <person name="Grigoriev I.V."/>
            <person name="Allen A.E."/>
            <person name="Bidle K."/>
            <person name="Borodovsky M."/>
            <person name="Bowler C."/>
            <person name="Brownlee C."/>
            <person name="Cock J.M."/>
            <person name="Elias M."/>
            <person name="Gladyshev V.N."/>
            <person name="Groth M."/>
            <person name="Guda C."/>
            <person name="Hadaegh A."/>
            <person name="Iglesias-Rodriguez M.D."/>
            <person name="Jenkins J."/>
            <person name="Jones B.M."/>
            <person name="Lawson T."/>
            <person name="Leese F."/>
            <person name="Lindquist E."/>
            <person name="Lobanov A."/>
            <person name="Lomsadze A."/>
            <person name="Malik S.B."/>
            <person name="Marsh M.E."/>
            <person name="Mackinder L."/>
            <person name="Mock T."/>
            <person name="Mueller-Roeber B."/>
            <person name="Pagarete A."/>
            <person name="Parker M."/>
            <person name="Probert I."/>
            <person name="Quesneville H."/>
            <person name="Raines C."/>
            <person name="Rensing S.A."/>
            <person name="Riano-Pachon D.M."/>
            <person name="Richier S."/>
            <person name="Rokitta S."/>
            <person name="Shiraiwa Y."/>
            <person name="Soanes D.M."/>
            <person name="van der Giezen M."/>
            <person name="Wahlund T.M."/>
            <person name="Williams B."/>
            <person name="Wilson W."/>
            <person name="Wolfe G."/>
            <person name="Wurch L.L."/>
        </authorList>
    </citation>
    <scope>NUCLEOTIDE SEQUENCE</scope>
</reference>
<name>A0A0D3JDF8_EMIH1</name>
<evidence type="ECO:0000313" key="2">
    <source>
        <dbReference type="EnsemblProtists" id="EOD21543"/>
    </source>
</evidence>
<dbReference type="KEGG" id="ehx:EMIHUDRAFT_207258"/>
<dbReference type="GeneID" id="17267683"/>
<dbReference type="Proteomes" id="UP000013827">
    <property type="component" value="Unassembled WGS sequence"/>
</dbReference>
<dbReference type="AlphaFoldDB" id="A0A0D3JDF8"/>
<dbReference type="RefSeq" id="XP_005774565.1">
    <property type="nucleotide sequence ID" value="XM_005774508.1"/>
</dbReference>
<feature type="compositionally biased region" description="Low complexity" evidence="1">
    <location>
        <begin position="130"/>
        <end position="142"/>
    </location>
</feature>
<dbReference type="EnsemblProtists" id="EOD22136">
    <property type="protein sequence ID" value="EOD22136"/>
    <property type="gene ID" value="EMIHUDRAFT_207258"/>
</dbReference>
<evidence type="ECO:0000313" key="3">
    <source>
        <dbReference type="Proteomes" id="UP000013827"/>
    </source>
</evidence>
<feature type="compositionally biased region" description="Low complexity" evidence="1">
    <location>
        <begin position="152"/>
        <end position="166"/>
    </location>
</feature>
<dbReference type="RefSeq" id="XP_005773972.1">
    <property type="nucleotide sequence ID" value="XM_005773915.1"/>
</dbReference>
<feature type="compositionally biased region" description="Acidic residues" evidence="1">
    <location>
        <begin position="45"/>
        <end position="57"/>
    </location>
</feature>
<reference evidence="2" key="2">
    <citation type="submission" date="2024-10" db="UniProtKB">
        <authorList>
            <consortium name="EnsemblProtists"/>
        </authorList>
    </citation>
    <scope>IDENTIFICATION</scope>
</reference>